<keyword evidence="2" id="KW-1185">Reference proteome</keyword>
<sequence>MVQIEHEVASAEGVYLAGVGGLQHDRKASAETWISMVTDFQKGSLSTRGSDDVHGQSSMQQYFLTVLVLELPGK</sequence>
<protein>
    <submittedName>
        <fullName evidence="1">Uncharacterized protein</fullName>
    </submittedName>
</protein>
<evidence type="ECO:0000313" key="1">
    <source>
        <dbReference type="EMBL" id="RXH83978.1"/>
    </source>
</evidence>
<dbReference type="EMBL" id="RDQH01000337">
    <property type="protein sequence ID" value="RXH83978.1"/>
    <property type="molecule type" value="Genomic_DNA"/>
</dbReference>
<name>A0A498IK93_MALDO</name>
<evidence type="ECO:0000313" key="2">
    <source>
        <dbReference type="Proteomes" id="UP000290289"/>
    </source>
</evidence>
<dbReference type="AlphaFoldDB" id="A0A498IK93"/>
<gene>
    <name evidence="1" type="ORF">DVH24_026877</name>
</gene>
<dbReference type="Proteomes" id="UP000290289">
    <property type="component" value="Chromosome 11"/>
</dbReference>
<reference evidence="1 2" key="1">
    <citation type="submission" date="2018-10" db="EMBL/GenBank/DDBJ databases">
        <title>A high-quality apple genome assembly.</title>
        <authorList>
            <person name="Hu J."/>
        </authorList>
    </citation>
    <scope>NUCLEOTIDE SEQUENCE [LARGE SCALE GENOMIC DNA]</scope>
    <source>
        <strain evidence="2">cv. HFTH1</strain>
        <tissue evidence="1">Young leaf</tissue>
    </source>
</reference>
<proteinExistence type="predicted"/>
<comment type="caution">
    <text evidence="1">The sequence shown here is derived from an EMBL/GenBank/DDBJ whole genome shotgun (WGS) entry which is preliminary data.</text>
</comment>
<accession>A0A498IK93</accession>
<organism evidence="1 2">
    <name type="scientific">Malus domestica</name>
    <name type="common">Apple</name>
    <name type="synonym">Pyrus malus</name>
    <dbReference type="NCBI Taxonomy" id="3750"/>
    <lineage>
        <taxon>Eukaryota</taxon>
        <taxon>Viridiplantae</taxon>
        <taxon>Streptophyta</taxon>
        <taxon>Embryophyta</taxon>
        <taxon>Tracheophyta</taxon>
        <taxon>Spermatophyta</taxon>
        <taxon>Magnoliopsida</taxon>
        <taxon>eudicotyledons</taxon>
        <taxon>Gunneridae</taxon>
        <taxon>Pentapetalae</taxon>
        <taxon>rosids</taxon>
        <taxon>fabids</taxon>
        <taxon>Rosales</taxon>
        <taxon>Rosaceae</taxon>
        <taxon>Amygdaloideae</taxon>
        <taxon>Maleae</taxon>
        <taxon>Malus</taxon>
    </lineage>
</organism>